<feature type="binding site" evidence="6">
    <location>
        <position position="141"/>
    </location>
    <ligand>
        <name>S-adenosyl-L-methionine</name>
        <dbReference type="ChEBI" id="CHEBI:59789"/>
    </ligand>
</feature>
<proteinExistence type="inferred from homology"/>
<keyword evidence="3 6" id="KW-0489">Methyltransferase</keyword>
<accession>A0A2U2J2C3</accession>
<dbReference type="Pfam" id="PF02527">
    <property type="entry name" value="GidB"/>
    <property type="match status" value="1"/>
</dbReference>
<organism evidence="7 8">
    <name type="scientific">Allosphingosinicella humi</name>
    <dbReference type="NCBI Taxonomy" id="2068657"/>
    <lineage>
        <taxon>Bacteria</taxon>
        <taxon>Pseudomonadati</taxon>
        <taxon>Pseudomonadota</taxon>
        <taxon>Alphaproteobacteria</taxon>
        <taxon>Sphingomonadales</taxon>
        <taxon>Sphingomonadaceae</taxon>
        <taxon>Allosphingosinicella</taxon>
    </lineage>
</organism>
<protein>
    <recommendedName>
        <fullName evidence="6">Ribosomal RNA small subunit methyltransferase G</fullName>
        <ecNumber evidence="6">2.1.1.170</ecNumber>
    </recommendedName>
    <alternativeName>
        <fullName evidence="6">16S rRNA 7-methylguanosine methyltransferase</fullName>
        <shortName evidence="6">16S rRNA m7G methyltransferase</shortName>
    </alternativeName>
</protein>
<evidence type="ECO:0000256" key="6">
    <source>
        <dbReference type="HAMAP-Rule" id="MF_00074"/>
    </source>
</evidence>
<gene>
    <name evidence="6 7" type="primary">rsmG</name>
    <name evidence="7" type="ORF">DF286_06155</name>
</gene>
<keyword evidence="1 6" id="KW-0963">Cytoplasm</keyword>
<feature type="binding site" evidence="6">
    <location>
        <position position="76"/>
    </location>
    <ligand>
        <name>S-adenosyl-L-methionine</name>
        <dbReference type="ChEBI" id="CHEBI:59789"/>
    </ligand>
</feature>
<dbReference type="GO" id="GO:0070043">
    <property type="term" value="F:rRNA (guanine-N7-)-methyltransferase activity"/>
    <property type="evidence" value="ECO:0007669"/>
    <property type="project" value="UniProtKB-UniRule"/>
</dbReference>
<dbReference type="AlphaFoldDB" id="A0A2U2J2C3"/>
<sequence length="215" mass="24214">MNEGEARQWLVDHCDVSRETLGRLQEFVNFLKDENERQNLVSRTSLDHVWERHIVDSAQLLRLAPDCADSRWLDLGTGAGFPGLIVALLHHGPVTMVEERKKRVEFLHQATAVLGIAGRCEIEPVKVERMEARTFDVISARAFAPLDKLLALGERFATPETRWVLPKGRNAQSELEAAESSWQGAFRIEPSITDAEAGIIVAEQVRRRGKGKRAR</sequence>
<dbReference type="SUPFAM" id="SSF53335">
    <property type="entry name" value="S-adenosyl-L-methionine-dependent methyltransferases"/>
    <property type="match status" value="1"/>
</dbReference>
<comment type="function">
    <text evidence="6">Specifically methylates the N7 position of guanine in position 527 of 16S rRNA.</text>
</comment>
<dbReference type="Proteomes" id="UP000245916">
    <property type="component" value="Unassembled WGS sequence"/>
</dbReference>
<evidence type="ECO:0000313" key="8">
    <source>
        <dbReference type="Proteomes" id="UP000245916"/>
    </source>
</evidence>
<name>A0A2U2J2C3_9SPHN</name>
<evidence type="ECO:0000256" key="4">
    <source>
        <dbReference type="ARBA" id="ARBA00022679"/>
    </source>
</evidence>
<dbReference type="PANTHER" id="PTHR31760">
    <property type="entry name" value="S-ADENOSYL-L-METHIONINE-DEPENDENT METHYLTRANSFERASES SUPERFAMILY PROTEIN"/>
    <property type="match status" value="1"/>
</dbReference>
<dbReference type="HAMAP" id="MF_00074">
    <property type="entry name" value="16SrRNA_methyltr_G"/>
    <property type="match status" value="1"/>
</dbReference>
<keyword evidence="8" id="KW-1185">Reference proteome</keyword>
<dbReference type="EC" id="2.1.1.170" evidence="6"/>
<comment type="subcellular location">
    <subcellularLocation>
        <location evidence="6">Cytoplasm</location>
    </subcellularLocation>
</comment>
<comment type="similarity">
    <text evidence="6">Belongs to the methyltransferase superfamily. RNA methyltransferase RsmG family.</text>
</comment>
<evidence type="ECO:0000256" key="5">
    <source>
        <dbReference type="ARBA" id="ARBA00022691"/>
    </source>
</evidence>
<keyword evidence="4 6" id="KW-0808">Transferase</keyword>
<comment type="caution">
    <text evidence="6">Lacks conserved residue(s) required for the propagation of feature annotation.</text>
</comment>
<dbReference type="RefSeq" id="WP_109270632.1">
    <property type="nucleotide sequence ID" value="NZ_QFFF01000001.1"/>
</dbReference>
<keyword evidence="2 6" id="KW-0698">rRNA processing</keyword>
<evidence type="ECO:0000256" key="1">
    <source>
        <dbReference type="ARBA" id="ARBA00022490"/>
    </source>
</evidence>
<dbReference type="OrthoDB" id="9808773at2"/>
<dbReference type="InterPro" id="IPR003682">
    <property type="entry name" value="rRNA_ssu_MeTfrase_G"/>
</dbReference>
<dbReference type="GO" id="GO:0005829">
    <property type="term" value="C:cytosol"/>
    <property type="evidence" value="ECO:0007669"/>
    <property type="project" value="TreeGrafter"/>
</dbReference>
<dbReference type="PANTHER" id="PTHR31760:SF0">
    <property type="entry name" value="S-ADENOSYL-L-METHIONINE-DEPENDENT METHYLTRANSFERASES SUPERFAMILY PROTEIN"/>
    <property type="match status" value="1"/>
</dbReference>
<dbReference type="InterPro" id="IPR029063">
    <property type="entry name" value="SAM-dependent_MTases_sf"/>
</dbReference>
<evidence type="ECO:0000256" key="2">
    <source>
        <dbReference type="ARBA" id="ARBA00022552"/>
    </source>
</evidence>
<evidence type="ECO:0000313" key="7">
    <source>
        <dbReference type="EMBL" id="PWG02493.1"/>
    </source>
</evidence>
<dbReference type="EMBL" id="QFFF01000001">
    <property type="protein sequence ID" value="PWG02493.1"/>
    <property type="molecule type" value="Genomic_DNA"/>
</dbReference>
<evidence type="ECO:0000256" key="3">
    <source>
        <dbReference type="ARBA" id="ARBA00022603"/>
    </source>
</evidence>
<comment type="catalytic activity">
    <reaction evidence="6">
        <text>guanosine(527) in 16S rRNA + S-adenosyl-L-methionine = N(7)-methylguanosine(527) in 16S rRNA + S-adenosyl-L-homocysteine</text>
        <dbReference type="Rhea" id="RHEA:42732"/>
        <dbReference type="Rhea" id="RHEA-COMP:10209"/>
        <dbReference type="Rhea" id="RHEA-COMP:10210"/>
        <dbReference type="ChEBI" id="CHEBI:57856"/>
        <dbReference type="ChEBI" id="CHEBI:59789"/>
        <dbReference type="ChEBI" id="CHEBI:74269"/>
        <dbReference type="ChEBI" id="CHEBI:74480"/>
        <dbReference type="EC" id="2.1.1.170"/>
    </reaction>
</comment>
<dbReference type="NCBIfam" id="TIGR00138">
    <property type="entry name" value="rsmG_gidB"/>
    <property type="match status" value="1"/>
</dbReference>
<keyword evidence="5 6" id="KW-0949">S-adenosyl-L-methionine</keyword>
<comment type="caution">
    <text evidence="7">The sequence shown here is derived from an EMBL/GenBank/DDBJ whole genome shotgun (WGS) entry which is preliminary data.</text>
</comment>
<feature type="binding site" evidence="6">
    <location>
        <position position="81"/>
    </location>
    <ligand>
        <name>S-adenosyl-L-methionine</name>
        <dbReference type="ChEBI" id="CHEBI:59789"/>
    </ligand>
</feature>
<reference evidence="7 8" key="1">
    <citation type="submission" date="2018-05" db="EMBL/GenBank/DDBJ databases">
        <title>Genome of Sphingosinicella humi QZX222.</title>
        <authorList>
            <person name="Qiao Z."/>
            <person name="Wang G."/>
        </authorList>
    </citation>
    <scope>NUCLEOTIDE SEQUENCE [LARGE SCALE GENOMIC DNA]</scope>
    <source>
        <strain evidence="7 8">QZX222</strain>
    </source>
</reference>
<dbReference type="Gene3D" id="3.40.50.150">
    <property type="entry name" value="Vaccinia Virus protein VP39"/>
    <property type="match status" value="1"/>
</dbReference>